<proteinExistence type="predicted"/>
<name>A0A0A8Y5P7_ARUDO</name>
<dbReference type="AlphaFoldDB" id="A0A0A8Y5P7"/>
<reference evidence="1" key="1">
    <citation type="submission" date="2014-09" db="EMBL/GenBank/DDBJ databases">
        <authorList>
            <person name="Magalhaes I.L.F."/>
            <person name="Oliveira U."/>
            <person name="Santos F.R."/>
            <person name="Vidigal T.H.D.A."/>
            <person name="Brescovit A.D."/>
            <person name="Santos A.J."/>
        </authorList>
    </citation>
    <scope>NUCLEOTIDE SEQUENCE</scope>
    <source>
        <tissue evidence="1">Shoot tissue taken approximately 20 cm above the soil surface</tissue>
    </source>
</reference>
<reference evidence="1" key="2">
    <citation type="journal article" date="2015" name="Data Brief">
        <title>Shoot transcriptome of the giant reed, Arundo donax.</title>
        <authorList>
            <person name="Barrero R.A."/>
            <person name="Guerrero F.D."/>
            <person name="Moolhuijzen P."/>
            <person name="Goolsby J.A."/>
            <person name="Tidwell J."/>
            <person name="Bellgard S.E."/>
            <person name="Bellgard M.I."/>
        </authorList>
    </citation>
    <scope>NUCLEOTIDE SEQUENCE</scope>
    <source>
        <tissue evidence="1">Shoot tissue taken approximately 20 cm above the soil surface</tissue>
    </source>
</reference>
<organism evidence="1">
    <name type="scientific">Arundo donax</name>
    <name type="common">Giant reed</name>
    <name type="synonym">Donax arundinaceus</name>
    <dbReference type="NCBI Taxonomy" id="35708"/>
    <lineage>
        <taxon>Eukaryota</taxon>
        <taxon>Viridiplantae</taxon>
        <taxon>Streptophyta</taxon>
        <taxon>Embryophyta</taxon>
        <taxon>Tracheophyta</taxon>
        <taxon>Spermatophyta</taxon>
        <taxon>Magnoliopsida</taxon>
        <taxon>Liliopsida</taxon>
        <taxon>Poales</taxon>
        <taxon>Poaceae</taxon>
        <taxon>PACMAD clade</taxon>
        <taxon>Arundinoideae</taxon>
        <taxon>Arundineae</taxon>
        <taxon>Arundo</taxon>
    </lineage>
</organism>
<sequence>MPLKFPRPFPRLDLNGLGQLRLKCPFSPQL</sequence>
<dbReference type="EMBL" id="GBRH01276576">
    <property type="protein sequence ID" value="JAD21319.1"/>
    <property type="molecule type" value="Transcribed_RNA"/>
</dbReference>
<accession>A0A0A8Y5P7</accession>
<protein>
    <submittedName>
        <fullName evidence="1">Uncharacterized protein</fullName>
    </submittedName>
</protein>
<evidence type="ECO:0000313" key="1">
    <source>
        <dbReference type="EMBL" id="JAD21319.1"/>
    </source>
</evidence>